<dbReference type="AlphaFoldDB" id="A0A1G7NWZ7"/>
<feature type="transmembrane region" description="Helical" evidence="7">
    <location>
        <begin position="369"/>
        <end position="391"/>
    </location>
</feature>
<evidence type="ECO:0000256" key="7">
    <source>
        <dbReference type="SAM" id="Phobius"/>
    </source>
</evidence>
<evidence type="ECO:0000313" key="10">
    <source>
        <dbReference type="EMBL" id="SDF78417.1"/>
    </source>
</evidence>
<evidence type="ECO:0000256" key="1">
    <source>
        <dbReference type="ARBA" id="ARBA00004651"/>
    </source>
</evidence>
<evidence type="ECO:0000256" key="2">
    <source>
        <dbReference type="ARBA" id="ARBA00022475"/>
    </source>
</evidence>
<dbReference type="GO" id="GO:0022857">
    <property type="term" value="F:transmembrane transporter activity"/>
    <property type="evidence" value="ECO:0007669"/>
    <property type="project" value="TreeGrafter"/>
</dbReference>
<gene>
    <name evidence="10" type="ORF">SAMN05444167_3302</name>
</gene>
<comment type="subcellular location">
    <subcellularLocation>
        <location evidence="1">Cell membrane</location>
        <topology evidence="1">Multi-pass membrane protein</topology>
    </subcellularLocation>
</comment>
<feature type="domain" description="MacB-like periplasmic core" evidence="9">
    <location>
        <begin position="21"/>
        <end position="247"/>
    </location>
</feature>
<accession>A0A1G7NWZ7</accession>
<dbReference type="InterPro" id="IPR003838">
    <property type="entry name" value="ABC3_permease_C"/>
</dbReference>
<protein>
    <submittedName>
        <fullName evidence="10">Putative ABC transport system permease protein</fullName>
    </submittedName>
</protein>
<dbReference type="Pfam" id="PF12704">
    <property type="entry name" value="MacB_PCD"/>
    <property type="match status" value="1"/>
</dbReference>
<keyword evidence="5 7" id="KW-0472">Membrane</keyword>
<feature type="transmembrane region" description="Helical" evidence="7">
    <location>
        <begin position="21"/>
        <end position="42"/>
    </location>
</feature>
<sequence>MHWSEALKLALQSLWVNKLRTVLTLLGVVIGVAAVITVVTLVNGANAYVDQKLNTYGSDVFTLGKQPGLITSYAEFQKYNRRRNISLDDYRYVRDNCQRCKEVGAAYSTNSNSVKYANETGTSVSIRGWTPNMPDINNINIVQGRMFTSVEDERATPVAVVGSDIQENLLKGEDPIGKVITVDGMPYTVIGLGEKQGKTLGASQDNYVILPITTMQRIYSSHYSNTIYVKGPGSGPVLEETAEEVRTLMRSIRHDRLGEEDSFSLELNNSFLALVHTVTSLFGAIAIPVAAISLIVGGIVIMNIMLVSVTERTREIGIRKALGAKRRDVLLQFVIESGLMATAGGILGVLTGVAIGFAISTVAGFPMSVAWWSVIVGLFVSTSVGIFFGVYPARKAAMLDPITALRAD</sequence>
<dbReference type="EMBL" id="LT629690">
    <property type="protein sequence ID" value="SDF78417.1"/>
    <property type="molecule type" value="Genomic_DNA"/>
</dbReference>
<dbReference type="Proteomes" id="UP000182427">
    <property type="component" value="Chromosome I"/>
</dbReference>
<reference evidence="10 11" key="1">
    <citation type="submission" date="2016-10" db="EMBL/GenBank/DDBJ databases">
        <authorList>
            <person name="de Groot N.N."/>
        </authorList>
    </citation>
    <scope>NUCLEOTIDE SEQUENCE [LARGE SCALE GENOMIC DNA]</scope>
    <source>
        <strain evidence="10 11">GAS232</strain>
    </source>
</reference>
<feature type="domain" description="ABC3 transporter permease C-terminal" evidence="8">
    <location>
        <begin position="289"/>
        <end position="398"/>
    </location>
</feature>
<comment type="similarity">
    <text evidence="6">Belongs to the ABC-4 integral membrane protein family.</text>
</comment>
<dbReference type="OrthoDB" id="9770036at2"/>
<keyword evidence="4 7" id="KW-1133">Transmembrane helix</keyword>
<dbReference type="InterPro" id="IPR050250">
    <property type="entry name" value="Macrolide_Exporter_MacB"/>
</dbReference>
<evidence type="ECO:0000256" key="3">
    <source>
        <dbReference type="ARBA" id="ARBA00022692"/>
    </source>
</evidence>
<proteinExistence type="inferred from homology"/>
<evidence type="ECO:0000256" key="6">
    <source>
        <dbReference type="ARBA" id="ARBA00038076"/>
    </source>
</evidence>
<name>A0A1G7NWZ7_9BACT</name>
<dbReference type="Pfam" id="PF02687">
    <property type="entry name" value="FtsX"/>
    <property type="match status" value="1"/>
</dbReference>
<keyword evidence="3 7" id="KW-0812">Transmembrane</keyword>
<evidence type="ECO:0000256" key="4">
    <source>
        <dbReference type="ARBA" id="ARBA00022989"/>
    </source>
</evidence>
<evidence type="ECO:0000259" key="8">
    <source>
        <dbReference type="Pfam" id="PF02687"/>
    </source>
</evidence>
<evidence type="ECO:0000256" key="5">
    <source>
        <dbReference type="ARBA" id="ARBA00023136"/>
    </source>
</evidence>
<evidence type="ECO:0000313" key="11">
    <source>
        <dbReference type="Proteomes" id="UP000182427"/>
    </source>
</evidence>
<dbReference type="PANTHER" id="PTHR30572">
    <property type="entry name" value="MEMBRANE COMPONENT OF TRANSPORTER-RELATED"/>
    <property type="match status" value="1"/>
</dbReference>
<feature type="transmembrane region" description="Helical" evidence="7">
    <location>
        <begin position="281"/>
        <end position="309"/>
    </location>
</feature>
<dbReference type="GO" id="GO:0005886">
    <property type="term" value="C:plasma membrane"/>
    <property type="evidence" value="ECO:0007669"/>
    <property type="project" value="UniProtKB-SubCell"/>
</dbReference>
<dbReference type="InterPro" id="IPR025857">
    <property type="entry name" value="MacB_PCD"/>
</dbReference>
<dbReference type="PANTHER" id="PTHR30572:SF4">
    <property type="entry name" value="ABC TRANSPORTER PERMEASE YTRF"/>
    <property type="match status" value="1"/>
</dbReference>
<feature type="transmembrane region" description="Helical" evidence="7">
    <location>
        <begin position="330"/>
        <end position="363"/>
    </location>
</feature>
<organism evidence="10 11">
    <name type="scientific">Terriglobus roseus</name>
    <dbReference type="NCBI Taxonomy" id="392734"/>
    <lineage>
        <taxon>Bacteria</taxon>
        <taxon>Pseudomonadati</taxon>
        <taxon>Acidobacteriota</taxon>
        <taxon>Terriglobia</taxon>
        <taxon>Terriglobales</taxon>
        <taxon>Acidobacteriaceae</taxon>
        <taxon>Terriglobus</taxon>
    </lineage>
</organism>
<keyword evidence="11" id="KW-1185">Reference proteome</keyword>
<keyword evidence="2" id="KW-1003">Cell membrane</keyword>
<evidence type="ECO:0000259" key="9">
    <source>
        <dbReference type="Pfam" id="PF12704"/>
    </source>
</evidence>
<dbReference type="RefSeq" id="WP_083346119.1">
    <property type="nucleotide sequence ID" value="NZ_LT629690.1"/>
</dbReference>